<dbReference type="EMBL" id="REGN01006445">
    <property type="protein sequence ID" value="RNA09558.1"/>
    <property type="molecule type" value="Genomic_DNA"/>
</dbReference>
<dbReference type="AlphaFoldDB" id="A0A3M7QF18"/>
<comment type="caution">
    <text evidence="1">The sequence shown here is derived from an EMBL/GenBank/DDBJ whole genome shotgun (WGS) entry which is preliminary data.</text>
</comment>
<reference evidence="1 2" key="1">
    <citation type="journal article" date="2018" name="Sci. Rep.">
        <title>Genomic signatures of local adaptation to the degree of environmental predictability in rotifers.</title>
        <authorList>
            <person name="Franch-Gras L."/>
            <person name="Hahn C."/>
            <person name="Garcia-Roger E.M."/>
            <person name="Carmona M.J."/>
            <person name="Serra M."/>
            <person name="Gomez A."/>
        </authorList>
    </citation>
    <scope>NUCLEOTIDE SEQUENCE [LARGE SCALE GENOMIC DNA]</scope>
    <source>
        <strain evidence="1">HYR1</strain>
    </source>
</reference>
<dbReference type="Proteomes" id="UP000276133">
    <property type="component" value="Unassembled WGS sequence"/>
</dbReference>
<protein>
    <submittedName>
        <fullName evidence="1">Uncharacterized protein</fullName>
    </submittedName>
</protein>
<keyword evidence="2" id="KW-1185">Reference proteome</keyword>
<accession>A0A3M7QF18</accession>
<proteinExistence type="predicted"/>
<evidence type="ECO:0000313" key="1">
    <source>
        <dbReference type="EMBL" id="RNA09558.1"/>
    </source>
</evidence>
<gene>
    <name evidence="1" type="ORF">BpHYR1_045004</name>
</gene>
<name>A0A3M7QF18_BRAPC</name>
<sequence>MANGQINSSKLAMIQSGDHEVSKLYKKSEVKANVWSMLGQTQQERKLEKFLKKWPEMEKKNTEKNKDEPKKPELRFWSCSLRFSTLRSLESNDSIALLIPYTGTLSATFLMTPVSFDCSWLVSECADKAH</sequence>
<evidence type="ECO:0000313" key="2">
    <source>
        <dbReference type="Proteomes" id="UP000276133"/>
    </source>
</evidence>
<organism evidence="1 2">
    <name type="scientific">Brachionus plicatilis</name>
    <name type="common">Marine rotifer</name>
    <name type="synonym">Brachionus muelleri</name>
    <dbReference type="NCBI Taxonomy" id="10195"/>
    <lineage>
        <taxon>Eukaryota</taxon>
        <taxon>Metazoa</taxon>
        <taxon>Spiralia</taxon>
        <taxon>Gnathifera</taxon>
        <taxon>Rotifera</taxon>
        <taxon>Eurotatoria</taxon>
        <taxon>Monogononta</taxon>
        <taxon>Pseudotrocha</taxon>
        <taxon>Ploima</taxon>
        <taxon>Brachionidae</taxon>
        <taxon>Brachionus</taxon>
    </lineage>
</organism>